<dbReference type="KEGG" id="moz:MoryE10_15440"/>
<evidence type="ECO:0000256" key="3">
    <source>
        <dbReference type="ARBA" id="ARBA00023015"/>
    </source>
</evidence>
<dbReference type="InterPro" id="IPR002197">
    <property type="entry name" value="HTH_Fis"/>
</dbReference>
<keyword evidence="1" id="KW-0547">Nucleotide-binding</keyword>
<reference evidence="7" key="1">
    <citation type="submission" date="2019-06" db="EMBL/GenBank/DDBJ databases">
        <title>Complete genome sequence of Methylogaea oryzae strain JCM16910.</title>
        <authorList>
            <person name="Asakawa S."/>
        </authorList>
    </citation>
    <scope>NUCLEOTIDE SEQUENCE</scope>
    <source>
        <strain evidence="7">E10</strain>
    </source>
</reference>
<dbReference type="GO" id="GO:0043565">
    <property type="term" value="F:sequence-specific DNA binding"/>
    <property type="evidence" value="ECO:0007669"/>
    <property type="project" value="InterPro"/>
</dbReference>
<dbReference type="FunFam" id="3.40.50.300:FF:000006">
    <property type="entry name" value="DNA-binding transcriptional regulator NtrC"/>
    <property type="match status" value="1"/>
</dbReference>
<dbReference type="Pfam" id="PF25601">
    <property type="entry name" value="AAA_lid_14"/>
    <property type="match status" value="1"/>
</dbReference>
<keyword evidence="2" id="KW-0067">ATP-binding</keyword>
<accession>A0A8D4VN47</accession>
<dbReference type="SMART" id="SM00382">
    <property type="entry name" value="AAA"/>
    <property type="match status" value="1"/>
</dbReference>
<gene>
    <name evidence="7" type="ORF">MoryE10_15440</name>
</gene>
<dbReference type="Proteomes" id="UP000824988">
    <property type="component" value="Chromosome"/>
</dbReference>
<dbReference type="GO" id="GO:0005524">
    <property type="term" value="F:ATP binding"/>
    <property type="evidence" value="ECO:0007669"/>
    <property type="project" value="UniProtKB-KW"/>
</dbReference>
<keyword evidence="8" id="KW-1185">Reference proteome</keyword>
<dbReference type="GO" id="GO:0006355">
    <property type="term" value="P:regulation of DNA-templated transcription"/>
    <property type="evidence" value="ECO:0007669"/>
    <property type="project" value="InterPro"/>
</dbReference>
<dbReference type="Pfam" id="PF00158">
    <property type="entry name" value="Sigma54_activat"/>
    <property type="match status" value="1"/>
</dbReference>
<keyword evidence="5" id="KW-0804">Transcription</keyword>
<dbReference type="Pfam" id="PF02954">
    <property type="entry name" value="HTH_8"/>
    <property type="match status" value="1"/>
</dbReference>
<proteinExistence type="predicted"/>
<dbReference type="InterPro" id="IPR025943">
    <property type="entry name" value="Sigma_54_int_dom_ATP-bd_2"/>
</dbReference>
<sequence length="365" mass="40402">MDNTENTTVLTFPEPRALALSIRATALVFEDPLSRALLARIRQIAPSEATALIIGDTGTGKELIARHVHALSRRAEGPFVAVNCAALPESLVESELFGHEKGAFTGAVATKAGWFEAAQGGTLFLDEIGDLPLGMQVKLLRVLQEREVVRVGSRRPIPVDVRLVAATNVDLAEAVRAGHFREDLYFRLNVVPLRLSPLRQRPADILPLAQHYLQVYSERLGVRHAELSAPAREALLKYPWPGNIRELENVVHHAVLVCSGGLIQPEDLHLAGQQALYRSAPAAPAEEDDSLELALRRLFEQAPPHLYDTVEEVLMRTAYDYCERNQVHTARLLGISRNILRARLQRYGLLPGAALRERDEVESFA</sequence>
<evidence type="ECO:0000256" key="1">
    <source>
        <dbReference type="ARBA" id="ARBA00022741"/>
    </source>
</evidence>
<keyword evidence="4" id="KW-0238">DNA-binding</keyword>
<dbReference type="InterPro" id="IPR002078">
    <property type="entry name" value="Sigma_54_int"/>
</dbReference>
<dbReference type="AlphaFoldDB" id="A0A8D4VN47"/>
<dbReference type="InterPro" id="IPR025944">
    <property type="entry name" value="Sigma_54_int_dom_CS"/>
</dbReference>
<dbReference type="CDD" id="cd00009">
    <property type="entry name" value="AAA"/>
    <property type="match status" value="1"/>
</dbReference>
<evidence type="ECO:0000259" key="6">
    <source>
        <dbReference type="PROSITE" id="PS50045"/>
    </source>
</evidence>
<evidence type="ECO:0000256" key="5">
    <source>
        <dbReference type="ARBA" id="ARBA00023163"/>
    </source>
</evidence>
<protein>
    <submittedName>
        <fullName evidence="7">Transcriptional regulator</fullName>
    </submittedName>
</protein>
<feature type="domain" description="Sigma-54 factor interaction" evidence="6">
    <location>
        <begin position="27"/>
        <end position="256"/>
    </location>
</feature>
<dbReference type="PANTHER" id="PTHR32071:SF21">
    <property type="entry name" value="TRANSCRIPTIONAL REGULATORY PROTEIN FLGR"/>
    <property type="match status" value="1"/>
</dbReference>
<dbReference type="PROSITE" id="PS00688">
    <property type="entry name" value="SIGMA54_INTERACT_3"/>
    <property type="match status" value="1"/>
</dbReference>
<dbReference type="PANTHER" id="PTHR32071">
    <property type="entry name" value="TRANSCRIPTIONAL REGULATORY PROTEIN"/>
    <property type="match status" value="1"/>
</dbReference>
<dbReference type="PROSITE" id="PS50045">
    <property type="entry name" value="SIGMA54_INTERACT_4"/>
    <property type="match status" value="1"/>
</dbReference>
<evidence type="ECO:0000313" key="8">
    <source>
        <dbReference type="Proteomes" id="UP000824988"/>
    </source>
</evidence>
<name>A0A8D4VN47_9GAMM</name>
<dbReference type="EMBL" id="AP019782">
    <property type="protein sequence ID" value="BBL70938.1"/>
    <property type="molecule type" value="Genomic_DNA"/>
</dbReference>
<organism evidence="7 8">
    <name type="scientific">Methylogaea oryzae</name>
    <dbReference type="NCBI Taxonomy" id="1295382"/>
    <lineage>
        <taxon>Bacteria</taxon>
        <taxon>Pseudomonadati</taxon>
        <taxon>Pseudomonadota</taxon>
        <taxon>Gammaproteobacteria</taxon>
        <taxon>Methylococcales</taxon>
        <taxon>Methylococcaceae</taxon>
        <taxon>Methylogaea</taxon>
    </lineage>
</organism>
<evidence type="ECO:0000256" key="2">
    <source>
        <dbReference type="ARBA" id="ARBA00022840"/>
    </source>
</evidence>
<evidence type="ECO:0000256" key="4">
    <source>
        <dbReference type="ARBA" id="ARBA00023125"/>
    </source>
</evidence>
<evidence type="ECO:0000313" key="7">
    <source>
        <dbReference type="EMBL" id="BBL70938.1"/>
    </source>
</evidence>
<dbReference type="RefSeq" id="WP_221048733.1">
    <property type="nucleotide sequence ID" value="NZ_AP019782.1"/>
</dbReference>
<dbReference type="InterPro" id="IPR058031">
    <property type="entry name" value="AAA_lid_NorR"/>
</dbReference>
<dbReference type="InterPro" id="IPR003593">
    <property type="entry name" value="AAA+_ATPase"/>
</dbReference>
<dbReference type="PROSITE" id="PS00676">
    <property type="entry name" value="SIGMA54_INTERACT_2"/>
    <property type="match status" value="1"/>
</dbReference>
<keyword evidence="3" id="KW-0805">Transcription regulation</keyword>